<evidence type="ECO:0000256" key="1">
    <source>
        <dbReference type="ARBA" id="ARBA00004141"/>
    </source>
</evidence>
<dbReference type="PANTHER" id="PTHR23501:SF198">
    <property type="entry name" value="AZOLE RESISTANCE PROTEIN 1-RELATED"/>
    <property type="match status" value="1"/>
</dbReference>
<dbReference type="PANTHER" id="PTHR23501">
    <property type="entry name" value="MAJOR FACILITATOR SUPERFAMILY"/>
    <property type="match status" value="1"/>
</dbReference>
<feature type="transmembrane region" description="Helical" evidence="5">
    <location>
        <begin position="472"/>
        <end position="495"/>
    </location>
</feature>
<evidence type="ECO:0000256" key="3">
    <source>
        <dbReference type="ARBA" id="ARBA00022989"/>
    </source>
</evidence>
<dbReference type="GO" id="GO:0005886">
    <property type="term" value="C:plasma membrane"/>
    <property type="evidence" value="ECO:0007669"/>
    <property type="project" value="TreeGrafter"/>
</dbReference>
<evidence type="ECO:0000256" key="2">
    <source>
        <dbReference type="ARBA" id="ARBA00022692"/>
    </source>
</evidence>
<feature type="domain" description="Major facilitator superfamily (MFS) profile" evidence="6">
    <location>
        <begin position="77"/>
        <end position="575"/>
    </location>
</feature>
<dbReference type="EMBL" id="MEKH01000001">
    <property type="protein sequence ID" value="ODO11432.1"/>
    <property type="molecule type" value="Genomic_DNA"/>
</dbReference>
<dbReference type="CDD" id="cd17502">
    <property type="entry name" value="MFS_Azr1_MDR_like"/>
    <property type="match status" value="1"/>
</dbReference>
<evidence type="ECO:0000313" key="8">
    <source>
        <dbReference type="Proteomes" id="UP000095149"/>
    </source>
</evidence>
<keyword evidence="4 5" id="KW-0472">Membrane</keyword>
<name>A0A1E3KGL1_9TREE</name>
<feature type="transmembrane region" description="Helical" evidence="5">
    <location>
        <begin position="386"/>
        <end position="405"/>
    </location>
</feature>
<feature type="transmembrane region" description="Helical" evidence="5">
    <location>
        <begin position="304"/>
        <end position="326"/>
    </location>
</feature>
<dbReference type="PRINTS" id="PR01036">
    <property type="entry name" value="TCRTETB"/>
</dbReference>
<keyword evidence="2 5" id="KW-0812">Transmembrane</keyword>
<accession>A0A1E3KGL1</accession>
<dbReference type="InterPro" id="IPR036259">
    <property type="entry name" value="MFS_trans_sf"/>
</dbReference>
<evidence type="ECO:0000256" key="5">
    <source>
        <dbReference type="SAM" id="Phobius"/>
    </source>
</evidence>
<feature type="transmembrane region" description="Helical" evidence="5">
    <location>
        <begin position="167"/>
        <end position="188"/>
    </location>
</feature>
<dbReference type="SUPFAM" id="SSF103473">
    <property type="entry name" value="MFS general substrate transporter"/>
    <property type="match status" value="1"/>
</dbReference>
<gene>
    <name evidence="7" type="ORF">I350_00212</name>
</gene>
<feature type="transmembrane region" description="Helical" evidence="5">
    <location>
        <begin position="200"/>
        <end position="218"/>
    </location>
</feature>
<dbReference type="PROSITE" id="PS50850">
    <property type="entry name" value="MFS"/>
    <property type="match status" value="1"/>
</dbReference>
<feature type="transmembrane region" description="Helical" evidence="5">
    <location>
        <begin position="552"/>
        <end position="570"/>
    </location>
</feature>
<dbReference type="Proteomes" id="UP000095149">
    <property type="component" value="Unassembled WGS sequence"/>
</dbReference>
<organism evidence="7 8">
    <name type="scientific">Cryptococcus amylolentus CBS 6273</name>
    <dbReference type="NCBI Taxonomy" id="1296118"/>
    <lineage>
        <taxon>Eukaryota</taxon>
        <taxon>Fungi</taxon>
        <taxon>Dikarya</taxon>
        <taxon>Basidiomycota</taxon>
        <taxon>Agaricomycotina</taxon>
        <taxon>Tremellomycetes</taxon>
        <taxon>Tremellales</taxon>
        <taxon>Cryptococcaceae</taxon>
        <taxon>Cryptococcus</taxon>
    </lineage>
</organism>
<dbReference type="AlphaFoldDB" id="A0A1E3KGL1"/>
<keyword evidence="3 5" id="KW-1133">Transmembrane helix</keyword>
<evidence type="ECO:0000259" key="6">
    <source>
        <dbReference type="PROSITE" id="PS50850"/>
    </source>
</evidence>
<dbReference type="Gene3D" id="1.20.1250.20">
    <property type="entry name" value="MFS general substrate transporter like domains"/>
    <property type="match status" value="1"/>
</dbReference>
<proteinExistence type="predicted"/>
<sequence>MDPPHHLHLPAAPYGKFQPLVNSPSATSLPTTPVTPYDLSTASASTLVDGRHDYFRYRAEPPAAGPIEISRWRFWAIFGSLCIVVFLFALDQLIVATALPKITAEFDALSQMSWISSGYFLTLLSFNLLYSQFMNIFPSKHVMIFAILGFNAGSLVCGLAPNMTVLIIGRVISGAGAAGLFGSGMVIIAELTPLHSRGQYFSGFGICFAIASVVGPLLGGTFSDHVTWRWCFYINLPLGAVTIVSILLFQPSTPPLGLADTYTGYSWNMLKQVLLCDWVGVCLSTAWGTCFILAAQWAGVSKHWNNYSVIICWVGTGVLPFVFCLYEWFMKDKGYFRIRLLSRRNIGGAAILGFFTFGLYMILVFYLSLTFQSVHQISATGAGIRLLPLIGALVAFLIISALLISRFSRYKAVICAGPILLIAASVLFSTINSGTSLAKLYGYQVILGAGLGCCMQNIMLAVQNELRHEPAVLSMGTGLAVFVGFAGRILGLNVAQSVFENMLQRNLRSQIPTISSELIASIMNDAASVWTVVPDQLRPDVLKAWCKTASEVFMICIPLAVLALVGGLVMKNSRMATKEEEEEEKHVGYGLGLGGGGGNGSGSVKYAESTISKANHDWEVGTWASSDKAVVVVDGPRGILLNGLKNQAE</sequence>
<evidence type="ECO:0000313" key="7">
    <source>
        <dbReference type="EMBL" id="ODO11432.1"/>
    </source>
</evidence>
<reference evidence="7 8" key="1">
    <citation type="submission" date="2016-06" db="EMBL/GenBank/DDBJ databases">
        <title>Evolution of pathogenesis and genome organization in the Tremellales.</title>
        <authorList>
            <person name="Cuomo C."/>
            <person name="Litvintseva A."/>
            <person name="Heitman J."/>
            <person name="Chen Y."/>
            <person name="Sun S."/>
            <person name="Springer D."/>
            <person name="Dromer F."/>
            <person name="Young S."/>
            <person name="Zeng Q."/>
            <person name="Chapman S."/>
            <person name="Gujja S."/>
            <person name="Saif S."/>
            <person name="Birren B."/>
        </authorList>
    </citation>
    <scope>NUCLEOTIDE SEQUENCE [LARGE SCALE GENOMIC DNA]</scope>
    <source>
        <strain evidence="7 8">CBS 6273</strain>
    </source>
</reference>
<comment type="subcellular location">
    <subcellularLocation>
        <location evidence="1">Membrane</location>
        <topology evidence="1">Multi-pass membrane protein</topology>
    </subcellularLocation>
</comment>
<evidence type="ECO:0000256" key="4">
    <source>
        <dbReference type="ARBA" id="ARBA00023136"/>
    </source>
</evidence>
<protein>
    <recommendedName>
        <fullName evidence="6">Major facilitator superfamily (MFS) profile domain-containing protein</fullName>
    </recommendedName>
</protein>
<dbReference type="Gene3D" id="1.20.1720.10">
    <property type="entry name" value="Multidrug resistance protein D"/>
    <property type="match status" value="1"/>
</dbReference>
<comment type="caution">
    <text evidence="7">The sequence shown here is derived from an EMBL/GenBank/DDBJ whole genome shotgun (WGS) entry which is preliminary data.</text>
</comment>
<dbReference type="InterPro" id="IPR011701">
    <property type="entry name" value="MFS"/>
</dbReference>
<feature type="transmembrane region" description="Helical" evidence="5">
    <location>
        <begin position="440"/>
        <end position="460"/>
    </location>
</feature>
<feature type="transmembrane region" description="Helical" evidence="5">
    <location>
        <begin position="275"/>
        <end position="298"/>
    </location>
</feature>
<feature type="transmembrane region" description="Helical" evidence="5">
    <location>
        <begin position="74"/>
        <end position="99"/>
    </location>
</feature>
<feature type="transmembrane region" description="Helical" evidence="5">
    <location>
        <begin position="230"/>
        <end position="249"/>
    </location>
</feature>
<feature type="transmembrane region" description="Helical" evidence="5">
    <location>
        <begin position="142"/>
        <end position="161"/>
    </location>
</feature>
<dbReference type="OrthoDB" id="10021397at2759"/>
<dbReference type="GO" id="GO:0022857">
    <property type="term" value="F:transmembrane transporter activity"/>
    <property type="evidence" value="ECO:0007669"/>
    <property type="project" value="InterPro"/>
</dbReference>
<dbReference type="InterPro" id="IPR020846">
    <property type="entry name" value="MFS_dom"/>
</dbReference>
<feature type="transmembrane region" description="Helical" evidence="5">
    <location>
        <begin position="346"/>
        <end position="366"/>
    </location>
</feature>
<feature type="transmembrane region" description="Helical" evidence="5">
    <location>
        <begin position="111"/>
        <end position="130"/>
    </location>
</feature>
<dbReference type="Pfam" id="PF07690">
    <property type="entry name" value="MFS_1"/>
    <property type="match status" value="1"/>
</dbReference>
<feature type="transmembrane region" description="Helical" evidence="5">
    <location>
        <begin position="412"/>
        <end position="434"/>
    </location>
</feature>